<keyword evidence="6" id="KW-0238">DNA-binding</keyword>
<keyword evidence="12" id="KW-1185">Reference proteome</keyword>
<dbReference type="GO" id="GO:0003700">
    <property type="term" value="F:DNA-binding transcription factor activity"/>
    <property type="evidence" value="ECO:0007669"/>
    <property type="project" value="InterPro"/>
</dbReference>
<evidence type="ECO:0000256" key="6">
    <source>
        <dbReference type="ARBA" id="ARBA00023125"/>
    </source>
</evidence>
<reference evidence="9 11" key="1">
    <citation type="submission" date="2014-10" db="EMBL/GenBank/DDBJ databases">
        <title>Draft genome of phytase producing Bacillus ginsengihumi strain M2.11.</title>
        <authorList>
            <person name="Toymentseva A."/>
            <person name="Boulygina E.A."/>
            <person name="Kazakov S.V."/>
            <person name="Kayumov I."/>
            <person name="Suleimanova A.D."/>
            <person name="Mardanova A.M."/>
            <person name="Maria S.N."/>
            <person name="Sergey M.Y."/>
            <person name="Sharipova M.R."/>
        </authorList>
    </citation>
    <scope>NUCLEOTIDE SEQUENCE [LARGE SCALE GENOMIC DNA]</scope>
    <source>
        <strain evidence="9 11">M2.11</strain>
    </source>
</reference>
<evidence type="ECO:0000313" key="10">
    <source>
        <dbReference type="EMBL" id="NEY18949.1"/>
    </source>
</evidence>
<dbReference type="GO" id="GO:0008483">
    <property type="term" value="F:transaminase activity"/>
    <property type="evidence" value="ECO:0007669"/>
    <property type="project" value="UniProtKB-KW"/>
</dbReference>
<evidence type="ECO:0000256" key="2">
    <source>
        <dbReference type="ARBA" id="ARBA00005384"/>
    </source>
</evidence>
<gene>
    <name evidence="10" type="ORF">G4D61_03060</name>
    <name evidence="9" type="ORF">NG54_11465</name>
</gene>
<organism evidence="9 11">
    <name type="scientific">Heyndrickxia ginsengihumi</name>
    <dbReference type="NCBI Taxonomy" id="363870"/>
    <lineage>
        <taxon>Bacteria</taxon>
        <taxon>Bacillati</taxon>
        <taxon>Bacillota</taxon>
        <taxon>Bacilli</taxon>
        <taxon>Bacillales</taxon>
        <taxon>Bacillaceae</taxon>
        <taxon>Heyndrickxia</taxon>
    </lineage>
</organism>
<evidence type="ECO:0000256" key="3">
    <source>
        <dbReference type="ARBA" id="ARBA00022576"/>
    </source>
</evidence>
<dbReference type="AlphaFoldDB" id="A0A0A6VC79"/>
<evidence type="ECO:0000313" key="12">
    <source>
        <dbReference type="Proteomes" id="UP000476934"/>
    </source>
</evidence>
<dbReference type="PANTHER" id="PTHR46577">
    <property type="entry name" value="HTH-TYPE TRANSCRIPTIONAL REGULATORY PROTEIN GABR"/>
    <property type="match status" value="1"/>
</dbReference>
<evidence type="ECO:0000259" key="8">
    <source>
        <dbReference type="PROSITE" id="PS50949"/>
    </source>
</evidence>
<dbReference type="InterPro" id="IPR015421">
    <property type="entry name" value="PyrdxlP-dep_Trfase_major"/>
</dbReference>
<evidence type="ECO:0000256" key="7">
    <source>
        <dbReference type="ARBA" id="ARBA00023163"/>
    </source>
</evidence>
<proteinExistence type="inferred from homology"/>
<dbReference type="Proteomes" id="UP000030588">
    <property type="component" value="Unassembled WGS sequence"/>
</dbReference>
<dbReference type="Proteomes" id="UP000476934">
    <property type="component" value="Unassembled WGS sequence"/>
</dbReference>
<keyword evidence="3 10" id="KW-0032">Aminotransferase</keyword>
<keyword evidence="5" id="KW-0805">Transcription regulation</keyword>
<dbReference type="InterPro" id="IPR036390">
    <property type="entry name" value="WH_DNA-bd_sf"/>
</dbReference>
<keyword evidence="10" id="KW-0808">Transferase</keyword>
<reference evidence="10 12" key="3">
    <citation type="submission" date="2020-03" db="EMBL/GenBank/DDBJ databases">
        <title>Bacillus aquiflavi sp. nov., isolated from yellow water of strong flavor Chinese baijiu in Yibin region of China.</title>
        <authorList>
            <person name="Xie J."/>
        </authorList>
    </citation>
    <scope>NUCLEOTIDE SEQUENCE [LARGE SCALE GENOMIC DNA]</scope>
    <source>
        <strain evidence="10 12">Gsoil 114</strain>
    </source>
</reference>
<dbReference type="PANTHER" id="PTHR46577:SF1">
    <property type="entry name" value="HTH-TYPE TRANSCRIPTIONAL REGULATORY PROTEIN GABR"/>
    <property type="match status" value="1"/>
</dbReference>
<dbReference type="Pfam" id="PF00155">
    <property type="entry name" value="Aminotran_1_2"/>
    <property type="match status" value="1"/>
</dbReference>
<reference evidence="10 12" key="2">
    <citation type="submission" date="2020-02" db="EMBL/GenBank/DDBJ databases">
        <authorList>
            <person name="Feng H."/>
        </authorList>
    </citation>
    <scope>NUCLEOTIDE SEQUENCE [LARGE SCALE GENOMIC DNA]</scope>
    <source>
        <strain evidence="10 12">Gsoil 114</strain>
    </source>
</reference>
<keyword evidence="7" id="KW-0804">Transcription</keyword>
<dbReference type="Gene3D" id="1.10.10.10">
    <property type="entry name" value="Winged helix-like DNA-binding domain superfamily/Winged helix DNA-binding domain"/>
    <property type="match status" value="1"/>
</dbReference>
<evidence type="ECO:0000256" key="1">
    <source>
        <dbReference type="ARBA" id="ARBA00001933"/>
    </source>
</evidence>
<dbReference type="RefSeq" id="WP_035354950.1">
    <property type="nucleotide sequence ID" value="NZ_JAAIWK010000003.1"/>
</dbReference>
<comment type="similarity">
    <text evidence="2">In the C-terminal section; belongs to the class-I pyridoxal-phosphate-dependent aminotransferase family.</text>
</comment>
<dbReference type="STRING" id="363870.NG54_11465"/>
<dbReference type="SUPFAM" id="SSF46785">
    <property type="entry name" value="Winged helix' DNA-binding domain"/>
    <property type="match status" value="1"/>
</dbReference>
<evidence type="ECO:0000313" key="11">
    <source>
        <dbReference type="Proteomes" id="UP000030588"/>
    </source>
</evidence>
<dbReference type="PRINTS" id="PR00035">
    <property type="entry name" value="HTHGNTR"/>
</dbReference>
<dbReference type="SMART" id="SM00345">
    <property type="entry name" value="HTH_GNTR"/>
    <property type="match status" value="1"/>
</dbReference>
<protein>
    <submittedName>
        <fullName evidence="9">GntR family transcriptional regulator</fullName>
    </submittedName>
    <submittedName>
        <fullName evidence="10">PLP-dependent aminotransferase family protein</fullName>
    </submittedName>
</protein>
<comment type="cofactor">
    <cofactor evidence="1">
        <name>pyridoxal 5'-phosphate</name>
        <dbReference type="ChEBI" id="CHEBI:597326"/>
    </cofactor>
</comment>
<evidence type="ECO:0000256" key="4">
    <source>
        <dbReference type="ARBA" id="ARBA00022898"/>
    </source>
</evidence>
<sequence length="467" mass="53348">MKELIFHINRHDSIPMYQQIYVYIRNKIEDGSLPAGEKLPSIRELAVLLNVSRNTTLLAYEQLQMEGYLYSRAKRGYFVHSQLDLKMLKRPSSFNIRPKKEEKQTLIDFRGGAVDNSAFPINRWRKLTNEVLNDPFIYVYGDSQGDILLRNALAAYLLQARGVQASPEQIVIGSSTQQLLFILSILLKKPHTAIAFEDPGYNGARSVFQLQSFQTESIPVSQSGIDICALKNCQSSLVYITPSHQFPLGVTMPITKRFELVQWAEEENGYIIEDDYDSEFQYNGQPIPALHSLTKSNRVIYISTFSKAFLPSIRLSYMVLPPALLTQYRKIAYVLEQSASAIHQRTMYHFMEKGFWNAHLRKMRSHYKKKMSGLLNIIHTEFGGHVKVIGEGSGIYLLLEVYTAKSEQALIHEAYQSGVKVYPCSPYYVKTAPAHPQIQIGFANLSEETIREGIQLLANIWFNQKCQ</sequence>
<dbReference type="CDD" id="cd00609">
    <property type="entry name" value="AAT_like"/>
    <property type="match status" value="1"/>
</dbReference>
<dbReference type="Pfam" id="PF00392">
    <property type="entry name" value="GntR"/>
    <property type="match status" value="1"/>
</dbReference>
<evidence type="ECO:0000256" key="5">
    <source>
        <dbReference type="ARBA" id="ARBA00023015"/>
    </source>
</evidence>
<dbReference type="Gene3D" id="3.40.640.10">
    <property type="entry name" value="Type I PLP-dependent aspartate aminotransferase-like (Major domain)"/>
    <property type="match status" value="1"/>
</dbReference>
<keyword evidence="4" id="KW-0663">Pyridoxal phosphate</keyword>
<dbReference type="InterPro" id="IPR000524">
    <property type="entry name" value="Tscrpt_reg_HTH_GntR"/>
</dbReference>
<dbReference type="CDD" id="cd07377">
    <property type="entry name" value="WHTH_GntR"/>
    <property type="match status" value="1"/>
</dbReference>
<dbReference type="InterPro" id="IPR036388">
    <property type="entry name" value="WH-like_DNA-bd_sf"/>
</dbReference>
<dbReference type="PROSITE" id="PS50949">
    <property type="entry name" value="HTH_GNTR"/>
    <property type="match status" value="1"/>
</dbReference>
<dbReference type="SUPFAM" id="SSF53383">
    <property type="entry name" value="PLP-dependent transferases"/>
    <property type="match status" value="1"/>
</dbReference>
<dbReference type="OrthoDB" id="9808770at2"/>
<dbReference type="InterPro" id="IPR004839">
    <property type="entry name" value="Aminotransferase_I/II_large"/>
</dbReference>
<dbReference type="GO" id="GO:0030170">
    <property type="term" value="F:pyridoxal phosphate binding"/>
    <property type="evidence" value="ECO:0007669"/>
    <property type="project" value="InterPro"/>
</dbReference>
<dbReference type="InterPro" id="IPR015424">
    <property type="entry name" value="PyrdxlP-dep_Trfase"/>
</dbReference>
<feature type="domain" description="HTH gntR-type" evidence="8">
    <location>
        <begin position="14"/>
        <end position="82"/>
    </location>
</feature>
<accession>A0A0A6VC79</accession>
<dbReference type="EMBL" id="JRUN01000032">
    <property type="protein sequence ID" value="KHD85108.1"/>
    <property type="molecule type" value="Genomic_DNA"/>
</dbReference>
<dbReference type="GO" id="GO:0003677">
    <property type="term" value="F:DNA binding"/>
    <property type="evidence" value="ECO:0007669"/>
    <property type="project" value="UniProtKB-KW"/>
</dbReference>
<comment type="caution">
    <text evidence="9">The sequence shown here is derived from an EMBL/GenBank/DDBJ whole genome shotgun (WGS) entry which is preliminary data.</text>
</comment>
<name>A0A0A6VC79_9BACI</name>
<dbReference type="EMBL" id="JAAIWK010000003">
    <property type="protein sequence ID" value="NEY18949.1"/>
    <property type="molecule type" value="Genomic_DNA"/>
</dbReference>
<dbReference type="InterPro" id="IPR051446">
    <property type="entry name" value="HTH_trans_reg/aminotransferase"/>
</dbReference>
<evidence type="ECO:0000313" key="9">
    <source>
        <dbReference type="EMBL" id="KHD85108.1"/>
    </source>
</evidence>